<dbReference type="GO" id="GO:0052621">
    <property type="term" value="F:diguanylate cyclase activity"/>
    <property type="evidence" value="ECO:0007669"/>
    <property type="project" value="UniProtKB-EC"/>
</dbReference>
<evidence type="ECO:0000256" key="2">
    <source>
        <dbReference type="ARBA" id="ARBA00012528"/>
    </source>
</evidence>
<comment type="cofactor">
    <cofactor evidence="1">
        <name>Mg(2+)</name>
        <dbReference type="ChEBI" id="CHEBI:18420"/>
    </cofactor>
</comment>
<dbReference type="InterPro" id="IPR000160">
    <property type="entry name" value="GGDEF_dom"/>
</dbReference>
<dbReference type="SMART" id="SM00267">
    <property type="entry name" value="GGDEF"/>
    <property type="match status" value="1"/>
</dbReference>
<feature type="domain" description="GGDEF" evidence="5">
    <location>
        <begin position="229"/>
        <end position="355"/>
    </location>
</feature>
<reference evidence="6 7" key="1">
    <citation type="journal article" date="2012" name="J. Bacteriol.">
        <title>Complete Genome Sequence of the BTEX-Degrading Bacterium Pseudoxanthomonas spadix BD-a59.</title>
        <authorList>
            <person name="Lee S.H."/>
            <person name="Jin H.M."/>
            <person name="Lee H.J."/>
            <person name="Kim J.M."/>
            <person name="Jeon C.O."/>
        </authorList>
    </citation>
    <scope>NUCLEOTIDE SEQUENCE [LARGE SCALE GENOMIC DNA]</scope>
    <source>
        <strain evidence="6 7">BD-a59</strain>
    </source>
</reference>
<dbReference type="NCBIfam" id="TIGR00254">
    <property type="entry name" value="GGDEF"/>
    <property type="match status" value="1"/>
</dbReference>
<keyword evidence="4" id="KW-0812">Transmembrane</keyword>
<dbReference type="KEGG" id="psd:DSC_06060"/>
<feature type="transmembrane region" description="Helical" evidence="4">
    <location>
        <begin position="57"/>
        <end position="76"/>
    </location>
</feature>
<feature type="transmembrane region" description="Helical" evidence="4">
    <location>
        <begin position="27"/>
        <end position="45"/>
    </location>
</feature>
<dbReference type="SUPFAM" id="SSF55073">
    <property type="entry name" value="Nucleotide cyclase"/>
    <property type="match status" value="1"/>
</dbReference>
<keyword evidence="4" id="KW-0472">Membrane</keyword>
<evidence type="ECO:0000256" key="1">
    <source>
        <dbReference type="ARBA" id="ARBA00001946"/>
    </source>
</evidence>
<dbReference type="eggNOG" id="COG3706">
    <property type="taxonomic scope" value="Bacteria"/>
</dbReference>
<dbReference type="CDD" id="cd01949">
    <property type="entry name" value="GGDEF"/>
    <property type="match status" value="1"/>
</dbReference>
<dbReference type="InterPro" id="IPR043128">
    <property type="entry name" value="Rev_trsase/Diguanyl_cyclase"/>
</dbReference>
<dbReference type="STRING" id="1045855.DSC_06060"/>
<protein>
    <recommendedName>
        <fullName evidence="2">diguanylate cyclase</fullName>
        <ecNumber evidence="2">2.7.7.65</ecNumber>
    </recommendedName>
</protein>
<proteinExistence type="predicted"/>
<feature type="transmembrane region" description="Helical" evidence="4">
    <location>
        <begin position="135"/>
        <end position="152"/>
    </location>
</feature>
<keyword evidence="7" id="KW-1185">Reference proteome</keyword>
<feature type="transmembrane region" description="Helical" evidence="4">
    <location>
        <begin position="158"/>
        <end position="177"/>
    </location>
</feature>
<name>G7UR52_PSEUP</name>
<dbReference type="EMBL" id="CP003093">
    <property type="protein sequence ID" value="AER55863.1"/>
    <property type="molecule type" value="Genomic_DNA"/>
</dbReference>
<comment type="catalytic activity">
    <reaction evidence="3">
        <text>2 GTP = 3',3'-c-di-GMP + 2 diphosphate</text>
        <dbReference type="Rhea" id="RHEA:24898"/>
        <dbReference type="ChEBI" id="CHEBI:33019"/>
        <dbReference type="ChEBI" id="CHEBI:37565"/>
        <dbReference type="ChEBI" id="CHEBI:58805"/>
        <dbReference type="EC" id="2.7.7.65"/>
    </reaction>
</comment>
<dbReference type="Gene3D" id="3.30.70.270">
    <property type="match status" value="1"/>
</dbReference>
<dbReference type="PANTHER" id="PTHR45138:SF9">
    <property type="entry name" value="DIGUANYLATE CYCLASE DGCM-RELATED"/>
    <property type="match status" value="1"/>
</dbReference>
<accession>G7UR52</accession>
<dbReference type="Pfam" id="PF00990">
    <property type="entry name" value="GGDEF"/>
    <property type="match status" value="1"/>
</dbReference>
<dbReference type="AlphaFoldDB" id="G7UR52"/>
<feature type="transmembrane region" description="Helical" evidence="4">
    <location>
        <begin position="108"/>
        <end position="128"/>
    </location>
</feature>
<dbReference type="InterPro" id="IPR029787">
    <property type="entry name" value="Nucleotide_cyclase"/>
</dbReference>
<evidence type="ECO:0000256" key="3">
    <source>
        <dbReference type="ARBA" id="ARBA00034247"/>
    </source>
</evidence>
<sequence>MNGRVDDLALEQRKELIAQQRAQSRRYLVILFLAMPLLLLIGAIGELLRDAPYAWRLLPWRIALALASAGLAVAIRRGRVSDGVSAGLAVLGIGLISVGLVLDTRAGPAHLSLVQVVVMLLAMMVLPLTIRVRSTIGMVAVLVLPLLCPLAWRQQTPAAWWSALAMVALGVAAGLLLRRERLQIALELFQLRRQLELRADLDMLTGLFNREGWFRSAREVFTLTRNARRPLSLAYLDLDHFKQINDDFGHAAGDVALAAVADMMRRHSRRQDVVGRLGGEEFVLLMPGVNEQAAVQLVQALCEAVRRVPAPRAITFSAGVCQVRITETLEAAMRRADHALLQAKREGRDRVLRAS</sequence>
<gene>
    <name evidence="6" type="ordered locus">DSC_06060</name>
</gene>
<dbReference type="PROSITE" id="PS50887">
    <property type="entry name" value="GGDEF"/>
    <property type="match status" value="1"/>
</dbReference>
<dbReference type="Proteomes" id="UP000005870">
    <property type="component" value="Chromosome"/>
</dbReference>
<dbReference type="FunFam" id="3.30.70.270:FF:000001">
    <property type="entry name" value="Diguanylate cyclase domain protein"/>
    <property type="match status" value="1"/>
</dbReference>
<keyword evidence="4" id="KW-1133">Transmembrane helix</keyword>
<evidence type="ECO:0000313" key="6">
    <source>
        <dbReference type="EMBL" id="AER55863.1"/>
    </source>
</evidence>
<dbReference type="PANTHER" id="PTHR45138">
    <property type="entry name" value="REGULATORY COMPONENTS OF SENSORY TRANSDUCTION SYSTEM"/>
    <property type="match status" value="1"/>
</dbReference>
<evidence type="ECO:0000313" key="7">
    <source>
        <dbReference type="Proteomes" id="UP000005870"/>
    </source>
</evidence>
<feature type="transmembrane region" description="Helical" evidence="4">
    <location>
        <begin position="83"/>
        <end position="102"/>
    </location>
</feature>
<evidence type="ECO:0000259" key="5">
    <source>
        <dbReference type="PROSITE" id="PS50887"/>
    </source>
</evidence>
<dbReference type="HOGENOM" id="CLU_000445_11_1_6"/>
<dbReference type="EC" id="2.7.7.65" evidence="2"/>
<organism evidence="6 7">
    <name type="scientific">Pseudoxanthomonas spadix (strain BD-a59)</name>
    <dbReference type="NCBI Taxonomy" id="1045855"/>
    <lineage>
        <taxon>Bacteria</taxon>
        <taxon>Pseudomonadati</taxon>
        <taxon>Pseudomonadota</taxon>
        <taxon>Gammaproteobacteria</taxon>
        <taxon>Lysobacterales</taxon>
        <taxon>Lysobacteraceae</taxon>
        <taxon>Pseudoxanthomonas</taxon>
    </lineage>
</organism>
<dbReference type="InterPro" id="IPR050469">
    <property type="entry name" value="Diguanylate_Cyclase"/>
</dbReference>
<evidence type="ECO:0000256" key="4">
    <source>
        <dbReference type="SAM" id="Phobius"/>
    </source>
</evidence>